<reference evidence="2" key="1">
    <citation type="journal article" date="2019" name="PLoS Negl. Trop. Dis.">
        <title>Revisiting the worldwide diversity of Leptospira species in the environment.</title>
        <authorList>
            <person name="Vincent A.T."/>
            <person name="Schiettekatte O."/>
            <person name="Bourhy P."/>
            <person name="Veyrier F.J."/>
            <person name="Picardeau M."/>
        </authorList>
    </citation>
    <scope>NUCLEOTIDE SEQUENCE [LARGE SCALE GENOMIC DNA]</scope>
    <source>
        <strain evidence="2">201800265</strain>
    </source>
</reference>
<protein>
    <recommendedName>
        <fullName evidence="1">DUF7660 domain-containing protein</fullName>
    </recommendedName>
</protein>
<gene>
    <name evidence="2" type="ORF">EHQ52_15415</name>
</gene>
<dbReference type="InterPro" id="IPR056077">
    <property type="entry name" value="DUF7660"/>
</dbReference>
<dbReference type="Proteomes" id="UP000297871">
    <property type="component" value="Unassembled WGS sequence"/>
</dbReference>
<comment type="caution">
    <text evidence="2">The sequence shown here is derived from an EMBL/GenBank/DDBJ whole genome shotgun (WGS) entry which is preliminary data.</text>
</comment>
<accession>A0A4R9J3Y9</accession>
<feature type="domain" description="DUF7660" evidence="1">
    <location>
        <begin position="18"/>
        <end position="99"/>
    </location>
</feature>
<evidence type="ECO:0000313" key="2">
    <source>
        <dbReference type="EMBL" id="TGL31324.1"/>
    </source>
</evidence>
<proteinExistence type="predicted"/>
<evidence type="ECO:0000313" key="3">
    <source>
        <dbReference type="Proteomes" id="UP000297871"/>
    </source>
</evidence>
<dbReference type="AlphaFoldDB" id="A0A4R9J3Y9"/>
<name>A0A4R9J3Y9_9LEPT</name>
<keyword evidence="3" id="KW-1185">Reference proteome</keyword>
<organism evidence="2 3">
    <name type="scientific">Leptospira koniambonensis</name>
    <dbReference type="NCBI Taxonomy" id="2484950"/>
    <lineage>
        <taxon>Bacteria</taxon>
        <taxon>Pseudomonadati</taxon>
        <taxon>Spirochaetota</taxon>
        <taxon>Spirochaetia</taxon>
        <taxon>Leptospirales</taxon>
        <taxon>Leptospiraceae</taxon>
        <taxon>Leptospira</taxon>
    </lineage>
</organism>
<dbReference type="Pfam" id="PF24693">
    <property type="entry name" value="DUF7660"/>
    <property type="match status" value="1"/>
</dbReference>
<dbReference type="OrthoDB" id="73601at2"/>
<sequence length="99" mass="11449">MVKEMELHNLLEAVHDENSFLDFVKALLKEINEDLELEKKTPRNLFGPTHNGWENTTLDAYFDSAVAWAEDSDFGKSQGISDNLWNKFATFLYCGKIYE</sequence>
<dbReference type="EMBL" id="RQFY01000007">
    <property type="protein sequence ID" value="TGL31324.1"/>
    <property type="molecule type" value="Genomic_DNA"/>
</dbReference>
<evidence type="ECO:0000259" key="1">
    <source>
        <dbReference type="Pfam" id="PF24693"/>
    </source>
</evidence>